<evidence type="ECO:0000259" key="3">
    <source>
        <dbReference type="Pfam" id="PF00462"/>
    </source>
</evidence>
<gene>
    <name evidence="4" type="ORF">AYI68_g1598</name>
</gene>
<accession>A0A1R0H4X8</accession>
<dbReference type="Gene3D" id="3.40.30.10">
    <property type="entry name" value="Glutaredoxin"/>
    <property type="match status" value="1"/>
</dbReference>
<dbReference type="GO" id="GO:0034599">
    <property type="term" value="P:cellular response to oxidative stress"/>
    <property type="evidence" value="ECO:0007669"/>
    <property type="project" value="TreeGrafter"/>
</dbReference>
<dbReference type="InterPro" id="IPR036249">
    <property type="entry name" value="Thioredoxin-like_sf"/>
</dbReference>
<evidence type="ECO:0000313" key="4">
    <source>
        <dbReference type="EMBL" id="OLY84240.1"/>
    </source>
</evidence>
<dbReference type="InterPro" id="IPR011767">
    <property type="entry name" value="GLR_AS"/>
</dbReference>
<dbReference type="OrthoDB" id="418495at2759"/>
<dbReference type="SUPFAM" id="SSF52833">
    <property type="entry name" value="Thioredoxin-like"/>
    <property type="match status" value="1"/>
</dbReference>
<name>A0A1R0H4X8_9FUNG</name>
<dbReference type="AlphaFoldDB" id="A0A1R0H4X8"/>
<dbReference type="PANTHER" id="PTHR45694">
    <property type="entry name" value="GLUTAREDOXIN 2"/>
    <property type="match status" value="1"/>
</dbReference>
<proteinExistence type="predicted"/>
<comment type="caution">
    <text evidence="4">The sequence shown here is derived from an EMBL/GenBank/DDBJ whole genome shotgun (WGS) entry which is preliminary data.</text>
</comment>
<evidence type="ECO:0000256" key="2">
    <source>
        <dbReference type="ARBA" id="ARBA00023284"/>
    </source>
</evidence>
<keyword evidence="2" id="KW-0676">Redox-active center</keyword>
<dbReference type="PROSITE" id="PS51354">
    <property type="entry name" value="GLUTAREDOXIN_2"/>
    <property type="match status" value="2"/>
</dbReference>
<dbReference type="STRING" id="133383.A0A1R0H4X8"/>
<dbReference type="PANTHER" id="PTHR45694:SF18">
    <property type="entry name" value="GLUTAREDOXIN-1-RELATED"/>
    <property type="match status" value="1"/>
</dbReference>
<dbReference type="EMBL" id="LSSL01000566">
    <property type="protein sequence ID" value="OLY84240.1"/>
    <property type="molecule type" value="Genomic_DNA"/>
</dbReference>
<dbReference type="InterPro" id="IPR014025">
    <property type="entry name" value="Glutaredoxin_subgr"/>
</dbReference>
<sequence>MFRLRRSTKALINRVGLVILLVLAFLQFRSFFSKKTEETPEETFSRLVLQEYKNSIGSNDINVFHFLIISYVAPSFGFFFSQLLGVQDSFEFKNFEKLLEASSKSTDITWNKSDYATFYENILKPLETDDSMKAILFVKNIPITYKQIKPLTSQQFLSKLTSLLPSVQKRFEVEADKFMQKADSSNSILIIHSQNSKEMDEAKELVVSLGKKYNILHNFHQINSDLPFANSKVYGKYSIPSIFFQKRFYSFPEFSDASKNGSLEPILSKIKRDLESKLELEFSKILTENKVILLLSSTASGSIHSYKVFENYKNHFGLSYKPVWVDDSNSKLIKSKLGKSDGDFPCIFINGDFFLDYDSFADQFAQGTLFESFEAKSLFNSEAVEQQVNRVKKELSELLKSNKYLITSTSDNHLAGYIKASISKADPSAAMSIYNADESAYDITIAKRALKPIDLEFPALFESGELVVMGETKIRSLLSSERLISLLKDVPIPKQHSKETLIDLIKSYKMIMFSKTYCPYCRGAKQLLDKHNLDYHVLEVNLEPNQMDIKHYLTEISGGHSSFPSIFIMQQSKGGLSDLMQLESSGELKSLVEKYDLVKK</sequence>
<feature type="domain" description="Glutaredoxin" evidence="3">
    <location>
        <begin position="511"/>
        <end position="570"/>
    </location>
</feature>
<dbReference type="Proteomes" id="UP000187455">
    <property type="component" value="Unassembled WGS sequence"/>
</dbReference>
<dbReference type="Pfam" id="PF00462">
    <property type="entry name" value="Glutaredoxin"/>
    <property type="match status" value="1"/>
</dbReference>
<organism evidence="4 5">
    <name type="scientific">Smittium mucronatum</name>
    <dbReference type="NCBI Taxonomy" id="133383"/>
    <lineage>
        <taxon>Eukaryota</taxon>
        <taxon>Fungi</taxon>
        <taxon>Fungi incertae sedis</taxon>
        <taxon>Zoopagomycota</taxon>
        <taxon>Kickxellomycotina</taxon>
        <taxon>Harpellomycetes</taxon>
        <taxon>Harpellales</taxon>
        <taxon>Legeriomycetaceae</taxon>
        <taxon>Smittium</taxon>
    </lineage>
</organism>
<dbReference type="GO" id="GO:0015038">
    <property type="term" value="F:glutathione disulfide oxidoreductase activity"/>
    <property type="evidence" value="ECO:0007669"/>
    <property type="project" value="TreeGrafter"/>
</dbReference>
<protein>
    <submittedName>
        <fullName evidence="4">Glutaredoxin-2</fullName>
    </submittedName>
</protein>
<evidence type="ECO:0000256" key="1">
    <source>
        <dbReference type="ARBA" id="ARBA00023157"/>
    </source>
</evidence>
<keyword evidence="5" id="KW-1185">Reference proteome</keyword>
<dbReference type="CDD" id="cd03419">
    <property type="entry name" value="GRX_GRXh_1_2_like"/>
    <property type="match status" value="1"/>
</dbReference>
<dbReference type="PRINTS" id="PR00160">
    <property type="entry name" value="GLUTAREDOXIN"/>
</dbReference>
<dbReference type="InterPro" id="IPR002109">
    <property type="entry name" value="Glutaredoxin"/>
</dbReference>
<reference evidence="4 5" key="1">
    <citation type="journal article" date="2016" name="Mol. Biol. Evol.">
        <title>Genome-Wide Survey of Gut Fungi (Harpellales) Reveals the First Horizontally Transferred Ubiquitin Gene from a Mosquito Host.</title>
        <authorList>
            <person name="Wang Y."/>
            <person name="White M.M."/>
            <person name="Kvist S."/>
            <person name="Moncalvo J.M."/>
        </authorList>
    </citation>
    <scope>NUCLEOTIDE SEQUENCE [LARGE SCALE GENOMIC DNA]</scope>
    <source>
        <strain evidence="4 5">ALG-7-W6</strain>
    </source>
</reference>
<dbReference type="GO" id="GO:0005737">
    <property type="term" value="C:cytoplasm"/>
    <property type="evidence" value="ECO:0007669"/>
    <property type="project" value="TreeGrafter"/>
</dbReference>
<evidence type="ECO:0000313" key="5">
    <source>
        <dbReference type="Proteomes" id="UP000187455"/>
    </source>
</evidence>
<keyword evidence="1" id="KW-1015">Disulfide bond</keyword>
<dbReference type="PROSITE" id="PS00195">
    <property type="entry name" value="GLUTAREDOXIN_1"/>
    <property type="match status" value="1"/>
</dbReference>